<gene>
    <name evidence="1" type="ORF">BerOc1_00696</name>
</gene>
<evidence type="ECO:0000313" key="1">
    <source>
        <dbReference type="EMBL" id="OIQ52222.1"/>
    </source>
</evidence>
<comment type="caution">
    <text evidence="1">The sequence shown here is derived from an EMBL/GenBank/DDBJ whole genome shotgun (WGS) entry which is preliminary data.</text>
</comment>
<dbReference type="AlphaFoldDB" id="A0A1J5N0P8"/>
<accession>A0A1J5N0P8</accession>
<sequence>MIDSNTRWILFQGATLRPSPNSAPDDFTMVELMDRLAAVTKQKNLVKMFNKETRALRLSDIKVLNEQGAAVLLWQFGDKNLADPAFCNMQTGDVRVEEKKELEGIAASCHMIISLDRSKKSIYHIVRERIPTLANYYFISALNTFFKEYYPQKYRKEIKPNVYKDGNYRAIINIDPLMAQTLREDLKRGVLSGVELVKYHSIKERLDEGASIVEETKSLKVDITGHFEGDKAVGLLEKIKRIRPNYDDLIVRYKRNDSKQKTVGVDMTVDDFSNIIYDKIERIFVNRKVEQCCIKIHKELFQKMFKLLEIERNKWQDDA</sequence>
<evidence type="ECO:0000313" key="2">
    <source>
        <dbReference type="Proteomes" id="UP000181901"/>
    </source>
</evidence>
<organism evidence="1 2">
    <name type="scientific">Pseudodesulfovibrio hydrargyri</name>
    <dbReference type="NCBI Taxonomy" id="2125990"/>
    <lineage>
        <taxon>Bacteria</taxon>
        <taxon>Pseudomonadati</taxon>
        <taxon>Thermodesulfobacteriota</taxon>
        <taxon>Desulfovibrionia</taxon>
        <taxon>Desulfovibrionales</taxon>
        <taxon>Desulfovibrionaceae</taxon>
    </lineage>
</organism>
<protein>
    <submittedName>
        <fullName evidence="1">Uncharacterized protein</fullName>
    </submittedName>
</protein>
<reference evidence="1 2" key="1">
    <citation type="submission" date="2015-09" db="EMBL/GenBank/DDBJ databases">
        <title>Genome of Desulfovibrio dechloracetivorans BerOc1, a mercury methylating strain isolated from highly hydrocarbons and metals contaminated coastal sediments.</title>
        <authorList>
            <person name="Goni Urriza M."/>
            <person name="Gassie C."/>
            <person name="Bouchez O."/>
            <person name="Klopp C."/>
            <person name="Ranchou-Peyruse A."/>
            <person name="Remy G."/>
        </authorList>
    </citation>
    <scope>NUCLEOTIDE SEQUENCE [LARGE SCALE GENOMIC DNA]</scope>
    <source>
        <strain evidence="1 2">BerOc1</strain>
    </source>
</reference>
<dbReference type="Proteomes" id="UP000181901">
    <property type="component" value="Unassembled WGS sequence"/>
</dbReference>
<dbReference type="RefSeq" id="WP_129586472.1">
    <property type="nucleotide sequence ID" value="NZ_LKAQ01000001.1"/>
</dbReference>
<name>A0A1J5N0P8_9BACT</name>
<dbReference type="OrthoDB" id="7069137at2"/>
<dbReference type="EMBL" id="LKAQ01000001">
    <property type="protein sequence ID" value="OIQ52222.1"/>
    <property type="molecule type" value="Genomic_DNA"/>
</dbReference>
<keyword evidence="2" id="KW-1185">Reference proteome</keyword>
<proteinExistence type="predicted"/>